<evidence type="ECO:0000313" key="2">
    <source>
        <dbReference type="EMBL" id="AEK63071.1"/>
    </source>
</evidence>
<dbReference type="eggNOG" id="COG0662">
    <property type="taxonomic scope" value="Bacteria"/>
</dbReference>
<dbReference type="Pfam" id="PF07883">
    <property type="entry name" value="Cupin_2"/>
    <property type="match status" value="1"/>
</dbReference>
<gene>
    <name evidence="2" type="ordered locus">CFU_3247</name>
</gene>
<dbReference type="InterPro" id="IPR013096">
    <property type="entry name" value="Cupin_2"/>
</dbReference>
<evidence type="ECO:0000259" key="1">
    <source>
        <dbReference type="PROSITE" id="PS50042"/>
    </source>
</evidence>
<dbReference type="AlphaFoldDB" id="G0ACW6"/>
<dbReference type="PANTHER" id="PTHR36114">
    <property type="entry name" value="16.7 KDA PROTEIN IN WHIE LOCUS"/>
    <property type="match status" value="1"/>
</dbReference>
<sequence>MMGLQQLMETATDRKIMSNVSSPQQIAASLTEHWSPRVVAEVDDSYVKVAKVKGSLAWHSHDNEDELFLILKGHLRIEMEDRTVELGEGEMFVVPKGVRHNPVAEQECHIMLIERKTTLHTGDVVSEKTRSLDEQLRPL</sequence>
<dbReference type="PANTHER" id="PTHR36114:SF1">
    <property type="entry name" value="16.7 KDA PROTEIN IN WHIE LOCUS"/>
    <property type="match status" value="1"/>
</dbReference>
<evidence type="ECO:0000313" key="3">
    <source>
        <dbReference type="Proteomes" id="UP000008392"/>
    </source>
</evidence>
<reference evidence="2 3" key="5">
    <citation type="journal article" date="2011" name="ISME J.">
        <title>Dual transcriptional profiling of a bacterial/fungal confrontation: Collimonas fungivorans versus Aspergillus niger.</title>
        <authorList>
            <person name="Mela F."/>
            <person name="Fritsche K."/>
            <person name="de Boer W."/>
            <person name="van Veen J.A."/>
            <person name="de Graaff L.H."/>
            <person name="van den Berg M."/>
            <person name="Leveau J.H."/>
        </authorList>
    </citation>
    <scope>NUCLEOTIDE SEQUENCE [LARGE SCALE GENOMIC DNA]</scope>
    <source>
        <strain evidence="2 3">Ter331</strain>
    </source>
</reference>
<keyword evidence="3" id="KW-1185">Reference proteome</keyword>
<dbReference type="InterPro" id="IPR011051">
    <property type="entry name" value="RmlC_Cupin_sf"/>
</dbReference>
<dbReference type="EMBL" id="CP002745">
    <property type="protein sequence ID" value="AEK63071.1"/>
    <property type="molecule type" value="Genomic_DNA"/>
</dbReference>
<keyword evidence="2" id="KW-0413">Isomerase</keyword>
<dbReference type="InterPro" id="IPR052044">
    <property type="entry name" value="PKS_Associated_Protein"/>
</dbReference>
<reference evidence="2 3" key="3">
    <citation type="journal article" date="2008" name="FEMS Microbiol. Ecol.">
        <title>Identification and characterization of genes underlying chitinolysis in Collimonas fungivorans Ter331.</title>
        <authorList>
            <person name="Fritsche K."/>
            <person name="de Boer W."/>
            <person name="Gerards S."/>
            <person name="van den Berg M."/>
            <person name="van Veen J.A."/>
            <person name="Leveau J.H."/>
        </authorList>
    </citation>
    <scope>NUCLEOTIDE SEQUENCE [LARGE SCALE GENOMIC DNA]</scope>
    <source>
        <strain evidence="2 3">Ter331</strain>
    </source>
</reference>
<accession>G0ACW6</accession>
<dbReference type="InterPro" id="IPR000595">
    <property type="entry name" value="cNMP-bd_dom"/>
</dbReference>
<dbReference type="Proteomes" id="UP000008392">
    <property type="component" value="Chromosome"/>
</dbReference>
<name>G0ACW6_COLFT</name>
<proteinExistence type="predicted"/>
<dbReference type="SUPFAM" id="SSF51182">
    <property type="entry name" value="RmlC-like cupins"/>
    <property type="match status" value="1"/>
</dbReference>
<dbReference type="GO" id="GO:0000334">
    <property type="term" value="F:3-hydroxyanthranilate 3,4-dioxygenase activity"/>
    <property type="evidence" value="ECO:0007669"/>
    <property type="project" value="UniProtKB-EC"/>
</dbReference>
<protein>
    <submittedName>
        <fullName evidence="2">Mannose-6-phosphate isomerase</fullName>
        <ecNumber evidence="2">1.13.11.6</ecNumber>
    </submittedName>
</protein>
<dbReference type="Gene3D" id="2.60.120.10">
    <property type="entry name" value="Jelly Rolls"/>
    <property type="match status" value="1"/>
</dbReference>
<dbReference type="GO" id="GO:0016853">
    <property type="term" value="F:isomerase activity"/>
    <property type="evidence" value="ECO:0007669"/>
    <property type="project" value="UniProtKB-KW"/>
</dbReference>
<reference evidence="2 3" key="1">
    <citation type="journal article" date="2004" name="Environ. Microbiol.">
        <title>Phylogeny-function analysis of (meta)genomic libraries: screening for expression of ribosomal RNA genes by large-insert library fluorescent in situ hybridization (LIL-FISH).</title>
        <authorList>
            <person name="Leveau J.H."/>
            <person name="Gerards S."/>
            <person name="de Boer W."/>
            <person name="van Veen J.A."/>
        </authorList>
    </citation>
    <scope>NUCLEOTIDE SEQUENCE [LARGE SCALE GENOMIC DNA]</scope>
    <source>
        <strain evidence="2 3">Ter331</strain>
    </source>
</reference>
<organism evidence="2 3">
    <name type="scientific">Collimonas fungivorans (strain Ter331)</name>
    <dbReference type="NCBI Taxonomy" id="1005048"/>
    <lineage>
        <taxon>Bacteria</taxon>
        <taxon>Pseudomonadati</taxon>
        <taxon>Pseudomonadota</taxon>
        <taxon>Betaproteobacteria</taxon>
        <taxon>Burkholderiales</taxon>
        <taxon>Oxalobacteraceae</taxon>
        <taxon>Collimonas</taxon>
    </lineage>
</organism>
<reference evidence="2 3" key="2">
    <citation type="journal article" date="2006" name="J. Microbiol. Methods">
        <title>Genomic flank-sequencing of plasposon insertion sites for rapid identification of functional genes.</title>
        <authorList>
            <person name="Leveau J.H."/>
            <person name="Gerards S."/>
            <person name="Fritsche K."/>
            <person name="Zondag G."/>
            <person name="van Veen J.A."/>
        </authorList>
    </citation>
    <scope>NUCLEOTIDE SEQUENCE [LARGE SCALE GENOMIC DNA]</scope>
    <source>
        <strain evidence="2 3">Ter331</strain>
    </source>
</reference>
<reference evidence="3" key="6">
    <citation type="submission" date="2011-05" db="EMBL/GenBank/DDBJ databases">
        <title>Complete sequence of Collimonas fungivorans Ter331.</title>
        <authorList>
            <person name="Leveau J.H."/>
        </authorList>
    </citation>
    <scope>NUCLEOTIDE SEQUENCE [LARGE SCALE GENOMIC DNA]</scope>
    <source>
        <strain evidence="3">Ter331</strain>
    </source>
</reference>
<keyword evidence="2" id="KW-0560">Oxidoreductase</keyword>
<dbReference type="KEGG" id="cfu:CFU_3247"/>
<dbReference type="STRING" id="1005048.CFU_3247"/>
<dbReference type="InterPro" id="IPR014710">
    <property type="entry name" value="RmlC-like_jellyroll"/>
</dbReference>
<dbReference type="CDD" id="cd02226">
    <property type="entry name" value="cupin_YdbB-like"/>
    <property type="match status" value="1"/>
</dbReference>
<feature type="domain" description="Cyclic nucleotide-binding" evidence="1">
    <location>
        <begin position="30"/>
        <end position="92"/>
    </location>
</feature>
<reference evidence="2 3" key="4">
    <citation type="journal article" date="2010" name="Environ. Microbiol.">
        <title>The bacterial genus Collimonas: mycophagy, weathering and other adaptive solutions to life in oligotrophic soil environments.</title>
        <authorList>
            <person name="Leveau J.H."/>
            <person name="Uroz S."/>
            <person name="de Boer W."/>
        </authorList>
    </citation>
    <scope>NUCLEOTIDE SEQUENCE [LARGE SCALE GENOMIC DNA]</scope>
    <source>
        <strain evidence="2 3">Ter331</strain>
    </source>
</reference>
<dbReference type="EC" id="1.13.11.6" evidence="2"/>
<dbReference type="HOGENOM" id="CLU_131430_1_0_4"/>
<dbReference type="PROSITE" id="PS50042">
    <property type="entry name" value="CNMP_BINDING_3"/>
    <property type="match status" value="1"/>
</dbReference>